<dbReference type="InterPro" id="IPR037185">
    <property type="entry name" value="EmrE-like"/>
</dbReference>
<evidence type="ECO:0000256" key="1">
    <source>
        <dbReference type="ARBA" id="ARBA00004141"/>
    </source>
</evidence>
<dbReference type="EMBL" id="CP036401">
    <property type="protein sequence ID" value="QBI03585.1"/>
    <property type="molecule type" value="Genomic_DNA"/>
</dbReference>
<evidence type="ECO:0000313" key="10">
    <source>
        <dbReference type="Proteomes" id="UP000628442"/>
    </source>
</evidence>
<dbReference type="PANTHER" id="PTHR22911">
    <property type="entry name" value="ACYL-MALONYL CONDENSING ENZYME-RELATED"/>
    <property type="match status" value="1"/>
</dbReference>
<evidence type="ECO:0000256" key="4">
    <source>
        <dbReference type="ARBA" id="ARBA00023136"/>
    </source>
</evidence>
<feature type="transmembrane region" description="Helical" evidence="5">
    <location>
        <begin position="94"/>
        <end position="110"/>
    </location>
</feature>
<reference evidence="7" key="3">
    <citation type="submission" date="2022-12" db="EMBL/GenBank/DDBJ databases">
        <authorList>
            <person name="Sun Q."/>
            <person name="Kim S."/>
        </authorList>
    </citation>
    <scope>NUCLEOTIDE SEQUENCE</scope>
    <source>
        <strain evidence="7">KCTC 12343</strain>
    </source>
</reference>
<keyword evidence="4 5" id="KW-0472">Membrane</keyword>
<keyword evidence="2 5" id="KW-0812">Transmembrane</keyword>
<evidence type="ECO:0000256" key="5">
    <source>
        <dbReference type="SAM" id="Phobius"/>
    </source>
</evidence>
<dbReference type="AlphaFoldDB" id="A0A411X421"/>
<feature type="transmembrane region" description="Helical" evidence="5">
    <location>
        <begin position="117"/>
        <end position="139"/>
    </location>
</feature>
<protein>
    <submittedName>
        <fullName evidence="8">DMT family transporter</fullName>
    </submittedName>
    <submittedName>
        <fullName evidence="7">Membrane protein</fullName>
    </submittedName>
</protein>
<gene>
    <name evidence="8" type="ORF">EYF70_24220</name>
    <name evidence="7" type="ORF">GCM10007387_36970</name>
</gene>
<sequence>MQSLWMLFASFLFAAMGVCVKLASDMFSTSEIVMYRGIVGVTVLLVLIRLQGGTLKTRFAMGHLWRSVVGVISLWLWFYSIAKLPLATAMTLNYLSPIWIAVWLFAHCWWQAKNQVAWPLLVAVGMSFVGVVLLLQPAFQSDQLVYALIAIFSSILTAVAYMQVRKLGLAGEPENRVVFYFAVSNVVAGLLGTVAEAGGGPVVFHSLNSEYGFLLLLGIGLFATAAQISMTRAYRLGNTLVVANLQYTGIVFSSIWGVLVFADSFDWHSWLGIGIILASGSAATFYNTRNTERGKAVASTDPIASEV</sequence>
<evidence type="ECO:0000313" key="7">
    <source>
        <dbReference type="EMBL" id="GGY51188.1"/>
    </source>
</evidence>
<reference evidence="8 9" key="2">
    <citation type="submission" date="2019-02" db="EMBL/GenBank/DDBJ databases">
        <title>Draft Genome Sequences of Six Type Strains of the Genus Massilia.</title>
        <authorList>
            <person name="Miess H."/>
            <person name="Frediansyhah A."/>
            <person name="Gross H."/>
        </authorList>
    </citation>
    <scope>NUCLEOTIDE SEQUENCE [LARGE SCALE GENOMIC DNA]</scope>
    <source>
        <strain evidence="8 9">DSM 17472</strain>
    </source>
</reference>
<organism evidence="7 10">
    <name type="scientific">Pseudoduganella albidiflava</name>
    <dbReference type="NCBI Taxonomy" id="321983"/>
    <lineage>
        <taxon>Bacteria</taxon>
        <taxon>Pseudomonadati</taxon>
        <taxon>Pseudomonadota</taxon>
        <taxon>Betaproteobacteria</taxon>
        <taxon>Burkholderiales</taxon>
        <taxon>Oxalobacteraceae</taxon>
        <taxon>Telluria group</taxon>
        <taxon>Pseudoduganella</taxon>
    </lineage>
</organism>
<proteinExistence type="predicted"/>
<comment type="subcellular location">
    <subcellularLocation>
        <location evidence="1">Membrane</location>
        <topology evidence="1">Multi-pass membrane protein</topology>
    </subcellularLocation>
</comment>
<reference evidence="7" key="1">
    <citation type="journal article" date="2014" name="Int. J. Syst. Evol. Microbiol.">
        <title>Complete genome sequence of Corynebacterium casei LMG S-19264T (=DSM 44701T), isolated from a smear-ripened cheese.</title>
        <authorList>
            <consortium name="US DOE Joint Genome Institute (JGI-PGF)"/>
            <person name="Walter F."/>
            <person name="Albersmeier A."/>
            <person name="Kalinowski J."/>
            <person name="Ruckert C."/>
        </authorList>
    </citation>
    <scope>NUCLEOTIDE SEQUENCE</scope>
    <source>
        <strain evidence="7">KCTC 12343</strain>
    </source>
</reference>
<keyword evidence="9" id="KW-1185">Reference proteome</keyword>
<feature type="transmembrane region" description="Helical" evidence="5">
    <location>
        <begin position="267"/>
        <end position="286"/>
    </location>
</feature>
<evidence type="ECO:0000313" key="9">
    <source>
        <dbReference type="Proteomes" id="UP000292307"/>
    </source>
</evidence>
<evidence type="ECO:0000256" key="2">
    <source>
        <dbReference type="ARBA" id="ARBA00022692"/>
    </source>
</evidence>
<dbReference type="Pfam" id="PF00892">
    <property type="entry name" value="EamA"/>
    <property type="match status" value="1"/>
</dbReference>
<dbReference type="OrthoDB" id="8524934at2"/>
<accession>A0A411X421</accession>
<dbReference type="Proteomes" id="UP000292307">
    <property type="component" value="Chromosome"/>
</dbReference>
<feature type="transmembrane region" description="Helical" evidence="5">
    <location>
        <begin position="240"/>
        <end position="261"/>
    </location>
</feature>
<feature type="transmembrane region" description="Helical" evidence="5">
    <location>
        <begin position="177"/>
        <end position="199"/>
    </location>
</feature>
<evidence type="ECO:0000313" key="8">
    <source>
        <dbReference type="EMBL" id="QBI03585.1"/>
    </source>
</evidence>
<dbReference type="EMBL" id="BMWV01000008">
    <property type="protein sequence ID" value="GGY51188.1"/>
    <property type="molecule type" value="Genomic_DNA"/>
</dbReference>
<feature type="transmembrane region" description="Helical" evidence="5">
    <location>
        <begin position="33"/>
        <end position="52"/>
    </location>
</feature>
<evidence type="ECO:0000259" key="6">
    <source>
        <dbReference type="Pfam" id="PF00892"/>
    </source>
</evidence>
<feature type="transmembrane region" description="Helical" evidence="5">
    <location>
        <begin position="145"/>
        <end position="165"/>
    </location>
</feature>
<dbReference type="PANTHER" id="PTHR22911:SF6">
    <property type="entry name" value="SOLUTE CARRIER FAMILY 35 MEMBER G1"/>
    <property type="match status" value="1"/>
</dbReference>
<evidence type="ECO:0000256" key="3">
    <source>
        <dbReference type="ARBA" id="ARBA00022989"/>
    </source>
</evidence>
<dbReference type="SUPFAM" id="SSF103481">
    <property type="entry name" value="Multidrug resistance efflux transporter EmrE"/>
    <property type="match status" value="2"/>
</dbReference>
<keyword evidence="3 5" id="KW-1133">Transmembrane helix</keyword>
<dbReference type="Proteomes" id="UP000628442">
    <property type="component" value="Unassembled WGS sequence"/>
</dbReference>
<dbReference type="InterPro" id="IPR000620">
    <property type="entry name" value="EamA_dom"/>
</dbReference>
<dbReference type="GO" id="GO:0016020">
    <property type="term" value="C:membrane"/>
    <property type="evidence" value="ECO:0007669"/>
    <property type="project" value="UniProtKB-SubCell"/>
</dbReference>
<dbReference type="RefSeq" id="WP_131147683.1">
    <property type="nucleotide sequence ID" value="NZ_BMWV01000008.1"/>
</dbReference>
<name>A0A411X421_9BURK</name>
<feature type="domain" description="EamA" evidence="6">
    <location>
        <begin position="4"/>
        <end position="135"/>
    </location>
</feature>
<feature type="transmembrane region" description="Helical" evidence="5">
    <location>
        <begin position="64"/>
        <end position="82"/>
    </location>
</feature>
<feature type="transmembrane region" description="Helical" evidence="5">
    <location>
        <begin position="211"/>
        <end position="228"/>
    </location>
</feature>